<dbReference type="Proteomes" id="UP001516023">
    <property type="component" value="Unassembled WGS sequence"/>
</dbReference>
<dbReference type="GO" id="GO:0008270">
    <property type="term" value="F:zinc ion binding"/>
    <property type="evidence" value="ECO:0007669"/>
    <property type="project" value="UniProtKB-KW"/>
</dbReference>
<protein>
    <recommendedName>
        <fullName evidence="7">C3H1-type domain-containing protein</fullName>
    </recommendedName>
</protein>
<evidence type="ECO:0000313" key="6">
    <source>
        <dbReference type="Proteomes" id="UP001516023"/>
    </source>
</evidence>
<feature type="compositionally biased region" description="Basic and acidic residues" evidence="4">
    <location>
        <begin position="29"/>
        <end position="48"/>
    </location>
</feature>
<keyword evidence="6" id="KW-1185">Reference proteome</keyword>
<dbReference type="AlphaFoldDB" id="A0ABD3NUU6"/>
<evidence type="ECO:0000256" key="4">
    <source>
        <dbReference type="SAM" id="MobiDB-lite"/>
    </source>
</evidence>
<evidence type="ECO:0000313" key="5">
    <source>
        <dbReference type="EMBL" id="KAL3779488.1"/>
    </source>
</evidence>
<keyword evidence="3" id="KW-0862">Zinc</keyword>
<feature type="compositionally biased region" description="Polar residues" evidence="4">
    <location>
        <begin position="485"/>
        <end position="494"/>
    </location>
</feature>
<dbReference type="PANTHER" id="PTHR14493:SF50">
    <property type="entry name" value="RING FINGER PROTEIN UNKEMPT"/>
    <property type="match status" value="1"/>
</dbReference>
<gene>
    <name evidence="5" type="ORF">HJC23_000047</name>
</gene>
<accession>A0ABD3NUU6</accession>
<feature type="region of interest" description="Disordered" evidence="4">
    <location>
        <begin position="1"/>
        <end position="103"/>
    </location>
</feature>
<dbReference type="EMBL" id="JABMIG020000387">
    <property type="protein sequence ID" value="KAL3779488.1"/>
    <property type="molecule type" value="Genomic_DNA"/>
</dbReference>
<feature type="region of interest" description="Disordered" evidence="4">
    <location>
        <begin position="466"/>
        <end position="496"/>
    </location>
</feature>
<comment type="caution">
    <text evidence="5">The sequence shown here is derived from an EMBL/GenBank/DDBJ whole genome shotgun (WGS) entry which is preliminary data.</text>
</comment>
<dbReference type="PANTHER" id="PTHR14493">
    <property type="entry name" value="UNKEMPT FAMILY MEMBER"/>
    <property type="match status" value="1"/>
</dbReference>
<evidence type="ECO:0000256" key="2">
    <source>
        <dbReference type="ARBA" id="ARBA00022771"/>
    </source>
</evidence>
<evidence type="ECO:0000256" key="3">
    <source>
        <dbReference type="ARBA" id="ARBA00022833"/>
    </source>
</evidence>
<evidence type="ECO:0008006" key="7">
    <source>
        <dbReference type="Google" id="ProtNLM"/>
    </source>
</evidence>
<sequence>MQTSFAENSEMRTDPLVNHQGELGSPHISRMEGDLSKINPLEHRDARSSEYAQKDSQSFIDTRDSSAASIDRRDGSHGLTKQSYQAGSTMIRPSPQPASWSNVVSSTSPIKFTRSSDETILTSNTAASTHPNFEYTNQRPRSFDANDGGSSLSYLPQSIGVGHQTMTPTRPQNAWGMPLPHPPSTHSLPTINQGVQGPSTPLHSPMMYSTQHHTMECFSPLSLCDSTDQTTPLSSPSMSPHVTPLQMPIQNHQEPPMWQLTPSPSNLNIDSNDYHSPSVTQRFRPPEPIRNFYQQGTANHQGYGHPRAPQAYMHPSPVAPAYPLGALWFAPQRKFSRLSFEKACLYEPDTSSAVALVTWFVGRRLAISHGFFSRQQLQSGVHSCVASKIKEGRVTRTKVNRCMQIILNSCFHYIIPRSDGSEESGDLFRKTFLHDAVNDEHLVKTLPPPWNDLNLDALNVEEGSVDAAEGSDDDASHHSPKNHGNHSSSASQAGESVDSTKRSVLLCFNENIRSAADVFRCHNEFIRDVAHSANLNLSIEDWKVFFSGSKNYRKIMLSTESAAQSYFNFVGGTSSDGNDRMDQQGLAKFHTSWCAKRYEHDHSLCTFAHVEINRGWLRRDPFIYNYKPVLCSGVIPLQSSGDCFLNVCPHGINCGFAHSKEEILYHPVNYKKNPCKSPSYACSLRDICPYTHVGPNSHGQSTGFMKRPDGSPMLYIDPAPVSDFEGTLLLPGLQAIFRDYSNSVFNSLCKDKTREYGLFGYKQSLPQKLSNEVRLAPIGKMESSKSVSDLGYQN</sequence>
<organism evidence="5 6">
    <name type="scientific">Cyclotella cryptica</name>
    <dbReference type="NCBI Taxonomy" id="29204"/>
    <lineage>
        <taxon>Eukaryota</taxon>
        <taxon>Sar</taxon>
        <taxon>Stramenopiles</taxon>
        <taxon>Ochrophyta</taxon>
        <taxon>Bacillariophyta</taxon>
        <taxon>Coscinodiscophyceae</taxon>
        <taxon>Thalassiosirophycidae</taxon>
        <taxon>Stephanodiscales</taxon>
        <taxon>Stephanodiscaceae</taxon>
        <taxon>Cyclotella</taxon>
    </lineage>
</organism>
<feature type="compositionally biased region" description="Polar residues" evidence="4">
    <location>
        <begin position="79"/>
        <end position="88"/>
    </location>
</feature>
<evidence type="ECO:0000256" key="1">
    <source>
        <dbReference type="ARBA" id="ARBA00022723"/>
    </source>
</evidence>
<keyword evidence="2" id="KW-0863">Zinc-finger</keyword>
<dbReference type="InterPro" id="IPR045234">
    <property type="entry name" value="Unkempt-like"/>
</dbReference>
<keyword evidence="1" id="KW-0479">Metal-binding</keyword>
<name>A0ABD3NUU6_9STRA</name>
<feature type="compositionally biased region" description="Polar residues" evidence="4">
    <location>
        <begin position="50"/>
        <end position="68"/>
    </location>
</feature>
<reference evidence="5 6" key="1">
    <citation type="journal article" date="2020" name="G3 (Bethesda)">
        <title>Improved Reference Genome for Cyclotella cryptica CCMP332, a Model for Cell Wall Morphogenesis, Salinity Adaptation, and Lipid Production in Diatoms (Bacillariophyta).</title>
        <authorList>
            <person name="Roberts W.R."/>
            <person name="Downey K.M."/>
            <person name="Ruck E.C."/>
            <person name="Traller J.C."/>
            <person name="Alverson A.J."/>
        </authorList>
    </citation>
    <scope>NUCLEOTIDE SEQUENCE [LARGE SCALE GENOMIC DNA]</scope>
    <source>
        <strain evidence="5 6">CCMP332</strain>
    </source>
</reference>
<proteinExistence type="predicted"/>